<keyword evidence="4 6" id="KW-1133">Transmembrane helix</keyword>
<dbReference type="SUPFAM" id="SSF161111">
    <property type="entry name" value="Cation efflux protein transmembrane domain-like"/>
    <property type="match status" value="1"/>
</dbReference>
<name>A0A137YSP4_9ACTN</name>
<dbReference type="InterPro" id="IPR058533">
    <property type="entry name" value="Cation_efflux_TM"/>
</dbReference>
<dbReference type="InterPro" id="IPR002524">
    <property type="entry name" value="Cation_efflux"/>
</dbReference>
<evidence type="ECO:0000256" key="2">
    <source>
        <dbReference type="ARBA" id="ARBA00022448"/>
    </source>
</evidence>
<sequence>MSDDAQDGPAPQGESQDESLLTVLIAFGANVLIAVAKSVAAVVTGSAAMVAEAAHSWADTGNEVFLLIGARRAAKPADPTHPFGYGRSGYVWSMFAAFGLFSVGAAVSVWHGISAMAAPEETSDYGWAYTVLAIAFVLEGTSFLQALRQTRAGAEERMMHPLRYVRITSNPVLRSVFAEDLSALIGIVIAASALALHQITGNAVWDAIGSIAVGILLGFVAIFLIRRNMDFLTGEEATPLARNRMLEALLAHPDIKQVSFLHMEWVGADRLFLVAAVDLEGDLPESQVAARLAAISDDMNRIPRIQRALFTLTRPGDATTLRPGPLPDWYLPGSAPRP</sequence>
<evidence type="ECO:0000313" key="8">
    <source>
        <dbReference type="EMBL" id="KXO88928.1"/>
    </source>
</evidence>
<dbReference type="PANTHER" id="PTHR13414:SF9">
    <property type="entry name" value="PROTON-COUPLED ZINC ANTIPORTER SLC30A9, MITOCHONDRIAL"/>
    <property type="match status" value="1"/>
</dbReference>
<dbReference type="Pfam" id="PF01545">
    <property type="entry name" value="Cation_efflux"/>
    <property type="match status" value="1"/>
</dbReference>
<evidence type="ECO:0000256" key="3">
    <source>
        <dbReference type="ARBA" id="ARBA00022692"/>
    </source>
</evidence>
<evidence type="ECO:0000256" key="6">
    <source>
        <dbReference type="SAM" id="Phobius"/>
    </source>
</evidence>
<feature type="transmembrane region" description="Helical" evidence="6">
    <location>
        <begin position="125"/>
        <end position="147"/>
    </location>
</feature>
<organism evidence="8 9">
    <name type="scientific">Tsukamurella pseudospumae</name>
    <dbReference type="NCBI Taxonomy" id="239498"/>
    <lineage>
        <taxon>Bacteria</taxon>
        <taxon>Bacillati</taxon>
        <taxon>Actinomycetota</taxon>
        <taxon>Actinomycetes</taxon>
        <taxon>Mycobacteriales</taxon>
        <taxon>Tsukamurellaceae</taxon>
        <taxon>Tsukamurella</taxon>
    </lineage>
</organism>
<evidence type="ECO:0000256" key="1">
    <source>
        <dbReference type="ARBA" id="ARBA00004141"/>
    </source>
</evidence>
<evidence type="ECO:0000313" key="9">
    <source>
        <dbReference type="Proteomes" id="UP000070409"/>
    </source>
</evidence>
<comment type="subcellular location">
    <subcellularLocation>
        <location evidence="1">Membrane</location>
        <topology evidence="1">Multi-pass membrane protein</topology>
    </subcellularLocation>
</comment>
<dbReference type="NCBIfam" id="TIGR01297">
    <property type="entry name" value="CDF"/>
    <property type="match status" value="1"/>
</dbReference>
<reference evidence="8 9" key="1">
    <citation type="submission" date="2016-02" db="EMBL/GenBank/DDBJ databases">
        <authorList>
            <person name="Teng J.L."/>
            <person name="Tang Y."/>
            <person name="Huang Y."/>
            <person name="Guo F."/>
            <person name="Wei W."/>
            <person name="Chen J.H."/>
            <person name="Wong S.Y."/>
            <person name="Lau S.K."/>
            <person name="Woo P.C."/>
        </authorList>
    </citation>
    <scope>NUCLEOTIDE SEQUENCE [LARGE SCALE GENOMIC DNA]</scope>
    <source>
        <strain evidence="8 9">JCM 13375</strain>
    </source>
</reference>
<dbReference type="PANTHER" id="PTHR13414">
    <property type="entry name" value="HUEL-CATION TRANSPORTER"/>
    <property type="match status" value="1"/>
</dbReference>
<evidence type="ECO:0000256" key="4">
    <source>
        <dbReference type="ARBA" id="ARBA00022989"/>
    </source>
</evidence>
<accession>A0A137YSP4</accession>
<dbReference type="RefSeq" id="WP_068746981.1">
    <property type="nucleotide sequence ID" value="NZ_LSRE01000050.1"/>
</dbReference>
<dbReference type="EMBL" id="LSRE01000050">
    <property type="protein sequence ID" value="KXO88928.1"/>
    <property type="molecule type" value="Genomic_DNA"/>
</dbReference>
<keyword evidence="3 6" id="KW-0812">Transmembrane</keyword>
<proteinExistence type="predicted"/>
<feature type="transmembrane region" description="Helical" evidence="6">
    <location>
        <begin position="90"/>
        <end position="113"/>
    </location>
</feature>
<feature type="domain" description="Cation efflux protein transmembrane" evidence="7">
    <location>
        <begin position="23"/>
        <end position="230"/>
    </location>
</feature>
<feature type="transmembrane region" description="Helical" evidence="6">
    <location>
        <begin position="20"/>
        <end position="43"/>
    </location>
</feature>
<evidence type="ECO:0000256" key="5">
    <source>
        <dbReference type="ARBA" id="ARBA00023136"/>
    </source>
</evidence>
<dbReference type="InterPro" id="IPR027469">
    <property type="entry name" value="Cation_efflux_TMD_sf"/>
</dbReference>
<dbReference type="Gene3D" id="1.20.1510.10">
    <property type="entry name" value="Cation efflux protein transmembrane domain"/>
    <property type="match status" value="1"/>
</dbReference>
<evidence type="ECO:0000259" key="7">
    <source>
        <dbReference type="Pfam" id="PF01545"/>
    </source>
</evidence>
<keyword evidence="2" id="KW-0813">Transport</keyword>
<dbReference type="InterPro" id="IPR040177">
    <property type="entry name" value="SLC30A9"/>
</dbReference>
<protein>
    <submittedName>
        <fullName evidence="8">Cation diffusion facilitator family transporter</fullName>
    </submittedName>
</protein>
<keyword evidence="5 6" id="KW-0472">Membrane</keyword>
<feature type="transmembrane region" description="Helical" evidence="6">
    <location>
        <begin position="203"/>
        <end position="225"/>
    </location>
</feature>
<feature type="transmembrane region" description="Helical" evidence="6">
    <location>
        <begin position="176"/>
        <end position="197"/>
    </location>
</feature>
<comment type="caution">
    <text evidence="8">The sequence shown here is derived from an EMBL/GenBank/DDBJ whole genome shotgun (WGS) entry which is preliminary data.</text>
</comment>
<keyword evidence="9" id="KW-1185">Reference proteome</keyword>
<dbReference type="Proteomes" id="UP000070409">
    <property type="component" value="Unassembled WGS sequence"/>
</dbReference>
<gene>
    <name evidence="8" type="ORF">AXK61_09780</name>
</gene>